<keyword evidence="3" id="KW-0378">Hydrolase</keyword>
<evidence type="ECO:0000256" key="2">
    <source>
        <dbReference type="ARBA" id="ARBA00022723"/>
    </source>
</evidence>
<dbReference type="InterPro" id="IPR001279">
    <property type="entry name" value="Metallo-B-lactamas"/>
</dbReference>
<evidence type="ECO:0000256" key="3">
    <source>
        <dbReference type="ARBA" id="ARBA00022801"/>
    </source>
</evidence>
<dbReference type="Gene3D" id="3.60.15.10">
    <property type="entry name" value="Ribonuclease Z/Hydroxyacylglutathione hydrolase-like"/>
    <property type="match status" value="1"/>
</dbReference>
<evidence type="ECO:0000256" key="5">
    <source>
        <dbReference type="SAM" id="MobiDB-lite"/>
    </source>
</evidence>
<dbReference type="InterPro" id="IPR051453">
    <property type="entry name" value="MBL_Glyoxalase_II"/>
</dbReference>
<dbReference type="SMART" id="SM00849">
    <property type="entry name" value="Lactamase_B"/>
    <property type="match status" value="1"/>
</dbReference>
<comment type="caution">
    <text evidence="7">The sequence shown here is derived from an EMBL/GenBank/DDBJ whole genome shotgun (WGS) entry which is preliminary data.</text>
</comment>
<dbReference type="SUPFAM" id="SSF56281">
    <property type="entry name" value="Metallo-hydrolase/oxidoreductase"/>
    <property type="match status" value="1"/>
</dbReference>
<name>A0ABV4U2L6_9BACT</name>
<dbReference type="Pfam" id="PF00753">
    <property type="entry name" value="Lactamase_B"/>
    <property type="match status" value="1"/>
</dbReference>
<sequence length="212" mass="23489">MSNKLHIETFTLGDWMTNCYVLYTDSGACWLVDVGFGPEAMFSFINRQDLTPQRVVLTHAHVDHIAGLPELRLHWPDLPMFIHEAEREFPGDTVLNLSIALADPVVAPEPTGTFKHGDVLELDDVKFEVRHTPGHSPGGVCLYQREHGVAIVGDTLFAGSVGRHDFPTSDGNALMTSIREQLLTLPDETRVLPGHGPTTTIGEERRTNPFLQ</sequence>
<evidence type="ECO:0000313" key="8">
    <source>
        <dbReference type="Proteomes" id="UP001575105"/>
    </source>
</evidence>
<feature type="compositionally biased region" description="Basic and acidic residues" evidence="5">
    <location>
        <begin position="202"/>
        <end position="212"/>
    </location>
</feature>
<keyword evidence="8" id="KW-1185">Reference proteome</keyword>
<gene>
    <name evidence="7" type="ORF">ACERK3_01840</name>
</gene>
<evidence type="ECO:0000256" key="4">
    <source>
        <dbReference type="ARBA" id="ARBA00022833"/>
    </source>
</evidence>
<reference evidence="7 8" key="1">
    <citation type="submission" date="2024-08" db="EMBL/GenBank/DDBJ databases">
        <title>Whole-genome sequencing of halo(alkali)philic microorganisms from hypersaline lakes.</title>
        <authorList>
            <person name="Sorokin D.Y."/>
            <person name="Merkel A.Y."/>
            <person name="Messina E."/>
            <person name="Yakimov M."/>
        </authorList>
    </citation>
    <scope>NUCLEOTIDE SEQUENCE [LARGE SCALE GENOMIC DNA]</scope>
    <source>
        <strain evidence="7 8">AB-hyl4</strain>
    </source>
</reference>
<comment type="cofactor">
    <cofactor evidence="1">
        <name>Zn(2+)</name>
        <dbReference type="ChEBI" id="CHEBI:29105"/>
    </cofactor>
</comment>
<dbReference type="EMBL" id="JBGUBD010000001">
    <property type="protein sequence ID" value="MFA9477026.1"/>
    <property type="molecule type" value="Genomic_DNA"/>
</dbReference>
<keyword evidence="2" id="KW-0479">Metal-binding</keyword>
<feature type="region of interest" description="Disordered" evidence="5">
    <location>
        <begin position="191"/>
        <end position="212"/>
    </location>
</feature>
<dbReference type="PANTHER" id="PTHR46233:SF3">
    <property type="entry name" value="HYDROXYACYLGLUTATHIONE HYDROLASE GLOC"/>
    <property type="match status" value="1"/>
</dbReference>
<keyword evidence="4" id="KW-0862">Zinc</keyword>
<dbReference type="PANTHER" id="PTHR46233">
    <property type="entry name" value="HYDROXYACYLGLUTATHIONE HYDROLASE GLOC"/>
    <property type="match status" value="1"/>
</dbReference>
<dbReference type="RefSeq" id="WP_425343949.1">
    <property type="nucleotide sequence ID" value="NZ_JBGUBD010000001.1"/>
</dbReference>
<proteinExistence type="predicted"/>
<organism evidence="7 8">
    <name type="scientific">Natronomicrosphaera hydrolytica</name>
    <dbReference type="NCBI Taxonomy" id="3242702"/>
    <lineage>
        <taxon>Bacteria</taxon>
        <taxon>Pseudomonadati</taxon>
        <taxon>Planctomycetota</taxon>
        <taxon>Phycisphaerae</taxon>
        <taxon>Phycisphaerales</taxon>
        <taxon>Phycisphaeraceae</taxon>
        <taxon>Natronomicrosphaera</taxon>
    </lineage>
</organism>
<protein>
    <submittedName>
        <fullName evidence="7">MBL fold metallo-hydrolase</fullName>
    </submittedName>
</protein>
<dbReference type="CDD" id="cd06262">
    <property type="entry name" value="metallo-hydrolase-like_MBL-fold"/>
    <property type="match status" value="1"/>
</dbReference>
<evidence type="ECO:0000256" key="1">
    <source>
        <dbReference type="ARBA" id="ARBA00001947"/>
    </source>
</evidence>
<accession>A0ABV4U2L6</accession>
<dbReference type="Proteomes" id="UP001575105">
    <property type="component" value="Unassembled WGS sequence"/>
</dbReference>
<feature type="domain" description="Metallo-beta-lactamase" evidence="6">
    <location>
        <begin position="16"/>
        <end position="195"/>
    </location>
</feature>
<evidence type="ECO:0000313" key="7">
    <source>
        <dbReference type="EMBL" id="MFA9477026.1"/>
    </source>
</evidence>
<evidence type="ECO:0000259" key="6">
    <source>
        <dbReference type="SMART" id="SM00849"/>
    </source>
</evidence>
<dbReference type="InterPro" id="IPR036866">
    <property type="entry name" value="RibonucZ/Hydroxyglut_hydro"/>
</dbReference>